<sequence>MASQSSIRGGRQLASQLNSPSLTENFQGPHIATAPTSDEITSITRGRQFHRRSQTADDVLLPGRRVEIASTADQHFNTISDFRLSLRRSVSCAAATSKSMAAERVQRWSGMTRTVGDWDGLRRDNELWFKDGDCYVHLYAQGASRRGPSFCIPFRVLRQKKCTSLLDVCCAQIASRDGLETQQLLSLSSPLTLSSREYGIVNLYIPAPEHTSRHDSFRWHVTTRNFFAFLLSKPLVGYNMGEAFVDVQERIKLFRSGHLDNQQDFLQYAEDQGYRDFAECTDYALASLYYAEVYKLRSAWIDAFAHCVGMNESLSLSPEYTTTSRLTKALITRAHLEVDLHLGHVASALSKFLEEDLSSAYLGLSSGARRHMNRFRRFLHSFYVKKYGYWPPPRGSPFPKALYKSMYFDFQNLYYYLADTESTANFALQGPASGGICVLQNVDSFDKRHKFTPQPHPLPLIPNYTETSKNTGSQKALRQLALAPQHNKANTAQTVSAALLAATNSHDLAVVNSSIVREYAQFEQVYSSTLNQRDEKVSVVDARKARWFLIYGTLQYLASALRAPMEVRDVDTADYPLCCLLPDQSSWSSTSTASTPSVVSPAISTITTINVPQAIDEFLNSSDSDFTSIRPDCQREDYFSTRTTSQRGSVDVPAPLKVSTSSPSRSFGSISLSGRNSRRNSSVLKPQAHCEILVQGYGNGLNEATTSSPTQGVSSSTPTNQSNRSSLSILPEGAGPETSWIRPSSPPVPQERSSSLNKTSPHPRTPTLDAAELAKYYSFALSNNSDIDMSRSDSTSSNHSQAWSEVSNYSSSSSAYEEHTDRHSKTVEDSGLLGGLVPVTNTPVPTRNGPPTKPSAPTAIAHMQAFRFSEDEEDTVSAFLVPQEPNYEHIHPALRPPHADIGLALSSPTPLKTRPIVSVSTCSPSYNEDAAPAPSVPGPLRKKTSLLSVARPGTTTSPTIGLSYNDVAATAPACQERSPRRGASLRRPLDTSPGVCAAIKEAEKRAKAEKNKQRMSVLRRFYAF</sequence>
<feature type="domain" description="DUF8004" evidence="2">
    <location>
        <begin position="263"/>
        <end position="354"/>
    </location>
</feature>
<dbReference type="PANTHER" id="PTHR39601:SF1">
    <property type="entry name" value="CHORIOGENIN HMINOR"/>
    <property type="match status" value="1"/>
</dbReference>
<feature type="compositionally biased region" description="Low complexity" evidence="1">
    <location>
        <begin position="668"/>
        <end position="682"/>
    </location>
</feature>
<dbReference type="Proteomes" id="UP000193240">
    <property type="component" value="Unassembled WGS sequence"/>
</dbReference>
<name>A0A1Y2LQE1_EPING</name>
<evidence type="ECO:0000313" key="4">
    <source>
        <dbReference type="Proteomes" id="UP000193240"/>
    </source>
</evidence>
<protein>
    <recommendedName>
        <fullName evidence="2">DUF8004 domain-containing protein</fullName>
    </recommendedName>
</protein>
<feature type="compositionally biased region" description="Polar residues" evidence="1">
    <location>
        <begin position="751"/>
        <end position="762"/>
    </location>
</feature>
<dbReference type="InParanoid" id="A0A1Y2LQE1"/>
<proteinExistence type="predicted"/>
<feature type="compositionally biased region" description="Basic and acidic residues" evidence="1">
    <location>
        <begin position="816"/>
        <end position="828"/>
    </location>
</feature>
<evidence type="ECO:0000313" key="3">
    <source>
        <dbReference type="EMBL" id="OSS46121.1"/>
    </source>
</evidence>
<dbReference type="InterPro" id="IPR058317">
    <property type="entry name" value="DUF8004"/>
</dbReference>
<feature type="compositionally biased region" description="Polar residues" evidence="1">
    <location>
        <begin position="702"/>
        <end position="728"/>
    </location>
</feature>
<feature type="region of interest" description="Disordered" evidence="1">
    <location>
        <begin position="641"/>
        <end position="684"/>
    </location>
</feature>
<feature type="region of interest" description="Disordered" evidence="1">
    <location>
        <begin position="971"/>
        <end position="990"/>
    </location>
</feature>
<organism evidence="3 4">
    <name type="scientific">Epicoccum nigrum</name>
    <name type="common">Soil fungus</name>
    <name type="synonym">Epicoccum purpurascens</name>
    <dbReference type="NCBI Taxonomy" id="105696"/>
    <lineage>
        <taxon>Eukaryota</taxon>
        <taxon>Fungi</taxon>
        <taxon>Dikarya</taxon>
        <taxon>Ascomycota</taxon>
        <taxon>Pezizomycotina</taxon>
        <taxon>Dothideomycetes</taxon>
        <taxon>Pleosporomycetidae</taxon>
        <taxon>Pleosporales</taxon>
        <taxon>Pleosporineae</taxon>
        <taxon>Didymellaceae</taxon>
        <taxon>Epicoccum</taxon>
    </lineage>
</organism>
<evidence type="ECO:0000259" key="2">
    <source>
        <dbReference type="Pfam" id="PF26013"/>
    </source>
</evidence>
<dbReference type="Pfam" id="PF26013">
    <property type="entry name" value="DUF8004"/>
    <property type="match status" value="1"/>
</dbReference>
<gene>
    <name evidence="3" type="ORF">B5807_08286</name>
</gene>
<evidence type="ECO:0000256" key="1">
    <source>
        <dbReference type="SAM" id="MobiDB-lite"/>
    </source>
</evidence>
<feature type="compositionally biased region" description="Polar residues" evidence="1">
    <location>
        <begin position="658"/>
        <end position="667"/>
    </location>
</feature>
<keyword evidence="4" id="KW-1185">Reference proteome</keyword>
<dbReference type="AlphaFoldDB" id="A0A1Y2LQE1"/>
<dbReference type="EMBL" id="KZ107852">
    <property type="protein sequence ID" value="OSS46121.1"/>
    <property type="molecule type" value="Genomic_DNA"/>
</dbReference>
<feature type="region of interest" description="Disordered" evidence="1">
    <location>
        <begin position="814"/>
        <end position="854"/>
    </location>
</feature>
<dbReference type="OMA" id="CTDYALA"/>
<dbReference type="PANTHER" id="PTHR39601">
    <property type="entry name" value="CHORIOGENIN HMINOR"/>
    <property type="match status" value="1"/>
</dbReference>
<dbReference type="STRING" id="105696.A0A1Y2LQE1"/>
<accession>A0A1Y2LQE1</accession>
<feature type="region of interest" description="Disordered" evidence="1">
    <location>
        <begin position="701"/>
        <end position="766"/>
    </location>
</feature>
<reference evidence="3 4" key="1">
    <citation type="journal article" date="2017" name="Genome Announc.">
        <title>Genome sequence of the saprophytic ascomycete Epicoccum nigrum ICMP 19927 strain isolated from New Zealand.</title>
        <authorList>
            <person name="Fokin M."/>
            <person name="Fleetwood D."/>
            <person name="Weir B.S."/>
            <person name="Villas-Boas S.G."/>
        </authorList>
    </citation>
    <scope>NUCLEOTIDE SEQUENCE [LARGE SCALE GENOMIC DNA]</scope>
    <source>
        <strain evidence="3 4">ICMP 19927</strain>
    </source>
</reference>